<dbReference type="PANTHER" id="PTHR10775:SF179">
    <property type="entry name" value="TRANSPOSON, EN_SPM-LIKE, TRANSPOSASE-ASSOCIATED DOMAIN PROTEIN"/>
    <property type="match status" value="1"/>
</dbReference>
<dbReference type="Pfam" id="PF02992">
    <property type="entry name" value="Transposase_21"/>
    <property type="match status" value="1"/>
</dbReference>
<sequence length="486" mass="55913">MNYTKIHACPNDCILYRKQYADEMCCPTCGISRWEVCKNKKEREGVPAKVLWYFPPIPRFKRMFQSIETSKSLTWHATNRNKDGLIRHPADSTSWKLVDDKWPDFGSEPRNLRLALSSDGFNPHSSLSSKYSCWPVILVTYNLPPWLVMKRKHMMLTLLISGPKQPGNDIDVYLEPLIDDLKLLWEGVNGVYDAIKNENFTLRALLFWTINDFPAYGNLSGSIVKGYNACPICLDKTEPTRLVHGGKMAYTIHRRFLGRHHPYRKLRAAFNNQPEHATAPVPLSGEELLRRLEEEVPQWPFGKKKPPPTYRGAEDETRPCWKKKSIFFELEYWKYLPVRHCLDVMHIEKNVCDSLIGTLLNIPGKTKDGLKTRLDLAEMGIRQQLHPNLDGPKKKRLPLASWNLTVDEKKCMCGSFHGMKVPENYCSNISSLVSMDDLRLTGLKSHDCHALMQQLLPIAIRGVLEKPVRVAVIRLCLFLMKFAARL</sequence>
<evidence type="ECO:0000313" key="1">
    <source>
        <dbReference type="EMBL" id="PRQ44858.1"/>
    </source>
</evidence>
<evidence type="ECO:0000313" key="2">
    <source>
        <dbReference type="Proteomes" id="UP000238479"/>
    </source>
</evidence>
<dbReference type="Gramene" id="PRQ44858">
    <property type="protein sequence ID" value="PRQ44858"/>
    <property type="gene ID" value="RchiOBHm_Chr3g0483851"/>
</dbReference>
<dbReference type="AlphaFoldDB" id="A0A2P6REL0"/>
<evidence type="ECO:0008006" key="3">
    <source>
        <dbReference type="Google" id="ProtNLM"/>
    </source>
</evidence>
<dbReference type="Proteomes" id="UP000238479">
    <property type="component" value="Chromosome 3"/>
</dbReference>
<comment type="caution">
    <text evidence="1">The sequence shown here is derived from an EMBL/GenBank/DDBJ whole genome shotgun (WGS) entry which is preliminary data.</text>
</comment>
<dbReference type="EMBL" id="PDCK01000041">
    <property type="protein sequence ID" value="PRQ44858.1"/>
    <property type="molecule type" value="Genomic_DNA"/>
</dbReference>
<proteinExistence type="predicted"/>
<keyword evidence="2" id="KW-1185">Reference proteome</keyword>
<name>A0A2P6REL0_ROSCH</name>
<dbReference type="STRING" id="74649.A0A2P6REL0"/>
<gene>
    <name evidence="1" type="ORF">RchiOBHm_Chr3g0483851</name>
</gene>
<organism evidence="1 2">
    <name type="scientific">Rosa chinensis</name>
    <name type="common">China rose</name>
    <dbReference type="NCBI Taxonomy" id="74649"/>
    <lineage>
        <taxon>Eukaryota</taxon>
        <taxon>Viridiplantae</taxon>
        <taxon>Streptophyta</taxon>
        <taxon>Embryophyta</taxon>
        <taxon>Tracheophyta</taxon>
        <taxon>Spermatophyta</taxon>
        <taxon>Magnoliopsida</taxon>
        <taxon>eudicotyledons</taxon>
        <taxon>Gunneridae</taxon>
        <taxon>Pentapetalae</taxon>
        <taxon>rosids</taxon>
        <taxon>fabids</taxon>
        <taxon>Rosales</taxon>
        <taxon>Rosaceae</taxon>
        <taxon>Rosoideae</taxon>
        <taxon>Rosoideae incertae sedis</taxon>
        <taxon>Rosa</taxon>
    </lineage>
</organism>
<dbReference type="InterPro" id="IPR004242">
    <property type="entry name" value="Transposase_21"/>
</dbReference>
<reference evidence="1 2" key="1">
    <citation type="journal article" date="2018" name="Nat. Genet.">
        <title>The Rosa genome provides new insights in the design of modern roses.</title>
        <authorList>
            <person name="Bendahmane M."/>
        </authorList>
    </citation>
    <scope>NUCLEOTIDE SEQUENCE [LARGE SCALE GENOMIC DNA]</scope>
    <source>
        <strain evidence="2">cv. Old Blush</strain>
    </source>
</reference>
<accession>A0A2P6REL0</accession>
<dbReference type="OMA" id="YMARETT"/>
<dbReference type="PANTHER" id="PTHR10775">
    <property type="entry name" value="OS08G0208400 PROTEIN"/>
    <property type="match status" value="1"/>
</dbReference>
<protein>
    <recommendedName>
        <fullName evidence="3">Transposase</fullName>
    </recommendedName>
</protein>